<evidence type="ECO:0000313" key="3">
    <source>
        <dbReference type="Proteomes" id="UP001642483"/>
    </source>
</evidence>
<dbReference type="Proteomes" id="UP001642483">
    <property type="component" value="Unassembled WGS sequence"/>
</dbReference>
<proteinExistence type="predicted"/>
<feature type="compositionally biased region" description="Basic and acidic residues" evidence="1">
    <location>
        <begin position="208"/>
        <end position="245"/>
    </location>
</feature>
<keyword evidence="3" id="KW-1185">Reference proteome</keyword>
<evidence type="ECO:0000256" key="1">
    <source>
        <dbReference type="SAM" id="MobiDB-lite"/>
    </source>
</evidence>
<protein>
    <submittedName>
        <fullName evidence="2">Uncharacterized protein</fullName>
    </submittedName>
</protein>
<accession>A0ABP0F9P1</accession>
<feature type="compositionally biased region" description="Basic residues" evidence="1">
    <location>
        <begin position="139"/>
        <end position="150"/>
    </location>
</feature>
<organism evidence="2 3">
    <name type="scientific">Clavelina lepadiformis</name>
    <name type="common">Light-bulb sea squirt</name>
    <name type="synonym">Ascidia lepadiformis</name>
    <dbReference type="NCBI Taxonomy" id="159417"/>
    <lineage>
        <taxon>Eukaryota</taxon>
        <taxon>Metazoa</taxon>
        <taxon>Chordata</taxon>
        <taxon>Tunicata</taxon>
        <taxon>Ascidiacea</taxon>
        <taxon>Aplousobranchia</taxon>
        <taxon>Clavelinidae</taxon>
        <taxon>Clavelina</taxon>
    </lineage>
</organism>
<gene>
    <name evidence="2" type="ORF">CVLEPA_LOCUS4470</name>
</gene>
<dbReference type="EMBL" id="CAWYQH010000013">
    <property type="protein sequence ID" value="CAK8674808.1"/>
    <property type="molecule type" value="Genomic_DNA"/>
</dbReference>
<sequence>MLRLDLLLTQEILNKRSFKGDKKLFYFTIYPSHVEEMSMTRREVEEEEQAQMLMRAITGNNVKKIEAVLEKTKRHGKGFVLTSQYARPRPRKSSPKNTQKSAEPHLPMVVGSPIGSPSPTRKSTPLPEKLSPPPTRSKSAGRRQKRRAKSNRPSSQPTYLTEFQLKPTKVDMAVQSDDIDTIMKIPEPPPTTPEQRSESGELEANCLTREKQTSPLSDLKRKTSQEKLEPAKDLHSFTDMTREEPVGQENNDKRRKSKKKQNRIRDADFARLGLSKRPPQFKTKPKLPPSSIDKDPQNPEPMRPNIWVTRVPKEGGDVKTPFYLQVDIPDGALLGDVIMKFETQAYEKTKLSLSETDKLCSYVVDVNMNPTTYNLHQEATVRLRILEECINKHEDAYVVSARHFNWNRIPTEIEVKEVNGDRHFYAVAKTQYLGKFAVITSPRLDRFVMTSAGGTFPSTILPHVSINLEEGSVKDIAHIVEMSVAQSRQEAVTKTSLECQNITDVPGQLVASSPIVEVSKEIMGRSGLLPDGSTLPAKVRVNMPVTTALKTPGMSDNDSKNLWKKPTVKIMQRAKMAWGDEYGRKGSVLPGFWEDITAEQKLLLHPVSIQNGDAVGVSADVPGQFLVLVFDENSQKATGSSKELSEVCESLLLNNNTFNAVLMVHQRVAKPEIISVHVVPEAAASLISSAMEKKGEWKPTDLNSPNKKIRMKERDFLDLVFRDGLKLTTNQMEPEVQFNSRRWQGYQFQLEATDESYTNCDEAVIKGAIDFCTRCTGEDMERLHTCHLTIPKESAKPYKPTVVVRPTPTVTVFREYKLKWLKSLSAAEQEKYQAINSP</sequence>
<reference evidence="2 3" key="1">
    <citation type="submission" date="2024-02" db="EMBL/GenBank/DDBJ databases">
        <authorList>
            <person name="Daric V."/>
            <person name="Darras S."/>
        </authorList>
    </citation>
    <scope>NUCLEOTIDE SEQUENCE [LARGE SCALE GENOMIC DNA]</scope>
</reference>
<dbReference type="Gene3D" id="2.60.220.30">
    <property type="match status" value="1"/>
</dbReference>
<feature type="compositionally biased region" description="Polar residues" evidence="1">
    <location>
        <begin position="151"/>
        <end position="161"/>
    </location>
</feature>
<comment type="caution">
    <text evidence="2">The sequence shown here is derived from an EMBL/GenBank/DDBJ whole genome shotgun (WGS) entry which is preliminary data.</text>
</comment>
<feature type="compositionally biased region" description="Basic residues" evidence="1">
    <location>
        <begin position="253"/>
        <end position="262"/>
    </location>
</feature>
<evidence type="ECO:0000313" key="2">
    <source>
        <dbReference type="EMBL" id="CAK8674808.1"/>
    </source>
</evidence>
<name>A0ABP0F9P1_CLALP</name>
<feature type="region of interest" description="Disordered" evidence="1">
    <location>
        <begin position="78"/>
        <end position="305"/>
    </location>
</feature>